<evidence type="ECO:0000313" key="2">
    <source>
        <dbReference type="EMBL" id="SHI79658.1"/>
    </source>
</evidence>
<feature type="region of interest" description="Disordered" evidence="1">
    <location>
        <begin position="23"/>
        <end position="45"/>
    </location>
</feature>
<evidence type="ECO:0000256" key="1">
    <source>
        <dbReference type="SAM" id="MobiDB-lite"/>
    </source>
</evidence>
<keyword evidence="3" id="KW-1185">Reference proteome</keyword>
<proteinExistence type="predicted"/>
<sequence length="429" mass="44324">MLAALLLAATGTGTGWYLASTPGASQADAPAPTVSALGDGEHQYRPIVPNPSDQWQAGAVKAWSTTVGPDAEVVASADHVYTIDGRVNLTAYKISENNNTPTQAWASTLNWNDQTPAPNSTPTVQQWGDRWLIHGATLYDLATGAATPAPWGSGRSASVADDVALSCDASGQCSAWSTDLEELWSTTVPGAGTDSRGYSATREPRSVVIHEEHRYISLGTGVVDIDSGALTRLALPDGGTASGYTRPAVDGWVIAYSTPGAGGERYASFDLSGAYLESYERGTRPSDPSFSIYPPRRLPTLAQAKQEMTDPADPAALGRATAANHCLSEVAMTGRPAFAPPAIDGATNSVTSCLSDAHSSASGAIVLLADADVANAGADAFRTMVDADTGERIALEGSADTAALTLTSATTLVSWDSSTGALIGYRAAR</sequence>
<comment type="caution">
    <text evidence="2">The sequence shown here is derived from an EMBL/GenBank/DDBJ whole genome shotgun (WGS) entry which is preliminary data.</text>
</comment>
<dbReference type="EMBL" id="FQYL01000005">
    <property type="protein sequence ID" value="SHI79658.1"/>
    <property type="molecule type" value="Genomic_DNA"/>
</dbReference>
<evidence type="ECO:0008006" key="4">
    <source>
        <dbReference type="Google" id="ProtNLM"/>
    </source>
</evidence>
<reference evidence="2 3" key="1">
    <citation type="submission" date="2016-11" db="EMBL/GenBank/DDBJ databases">
        <authorList>
            <person name="Varghese N."/>
            <person name="Submissions S."/>
        </authorList>
    </citation>
    <scope>NUCLEOTIDE SEQUENCE [LARGE SCALE GENOMIC DNA]</scope>
    <source>
        <strain evidence="2 3">PA</strain>
    </source>
</reference>
<organism evidence="2 3">
    <name type="scientific">Actinomyces denticolens</name>
    <dbReference type="NCBI Taxonomy" id="52767"/>
    <lineage>
        <taxon>Bacteria</taxon>
        <taxon>Bacillati</taxon>
        <taxon>Actinomycetota</taxon>
        <taxon>Actinomycetes</taxon>
        <taxon>Actinomycetales</taxon>
        <taxon>Actinomycetaceae</taxon>
        <taxon>Actinomyces</taxon>
    </lineage>
</organism>
<dbReference type="Proteomes" id="UP000184390">
    <property type="component" value="Unassembled WGS sequence"/>
</dbReference>
<name>A0ABY1I941_9ACTO</name>
<accession>A0ABY1I941</accession>
<evidence type="ECO:0000313" key="3">
    <source>
        <dbReference type="Proteomes" id="UP000184390"/>
    </source>
</evidence>
<gene>
    <name evidence="2" type="ORF">SAMN05216246_10537</name>
</gene>
<protein>
    <recommendedName>
        <fullName evidence="4">WD40-like Beta Propeller Repeat</fullName>
    </recommendedName>
</protein>